<gene>
    <name evidence="1" type="ORF">PoB_007329900</name>
</gene>
<organism evidence="1 2">
    <name type="scientific">Plakobranchus ocellatus</name>
    <dbReference type="NCBI Taxonomy" id="259542"/>
    <lineage>
        <taxon>Eukaryota</taxon>
        <taxon>Metazoa</taxon>
        <taxon>Spiralia</taxon>
        <taxon>Lophotrochozoa</taxon>
        <taxon>Mollusca</taxon>
        <taxon>Gastropoda</taxon>
        <taxon>Heterobranchia</taxon>
        <taxon>Euthyneura</taxon>
        <taxon>Panpulmonata</taxon>
        <taxon>Sacoglossa</taxon>
        <taxon>Placobranchoidea</taxon>
        <taxon>Plakobranchidae</taxon>
        <taxon>Plakobranchus</taxon>
    </lineage>
</organism>
<comment type="caution">
    <text evidence="1">The sequence shown here is derived from an EMBL/GenBank/DDBJ whole genome shotgun (WGS) entry which is preliminary data.</text>
</comment>
<keyword evidence="2" id="KW-1185">Reference proteome</keyword>
<dbReference type="AlphaFoldDB" id="A0AAV4DRG2"/>
<evidence type="ECO:0000313" key="1">
    <source>
        <dbReference type="EMBL" id="GFO46794.1"/>
    </source>
</evidence>
<dbReference type="EMBL" id="BLXT01008219">
    <property type="protein sequence ID" value="GFO46794.1"/>
    <property type="molecule type" value="Genomic_DNA"/>
</dbReference>
<sequence length="137" mass="14847">MLMANALGSGIDKIVCFVRVSRQLPATSFLATYALPRHAGRHDVGVNGVRNYSVTPDPRGNAVWVTSVAAPLVVSRLIHLAGLKRLTQSGQRSPHLVSSVFMKLEQKVVIVSRGCLGLCAVMKSRLLYAFDVHSEAH</sequence>
<name>A0AAV4DRG2_9GAST</name>
<protein>
    <submittedName>
        <fullName evidence="1">Uncharacterized protein</fullName>
    </submittedName>
</protein>
<reference evidence="1 2" key="1">
    <citation type="journal article" date="2021" name="Elife">
        <title>Chloroplast acquisition without the gene transfer in kleptoplastic sea slugs, Plakobranchus ocellatus.</title>
        <authorList>
            <person name="Maeda T."/>
            <person name="Takahashi S."/>
            <person name="Yoshida T."/>
            <person name="Shimamura S."/>
            <person name="Takaki Y."/>
            <person name="Nagai Y."/>
            <person name="Toyoda A."/>
            <person name="Suzuki Y."/>
            <person name="Arimoto A."/>
            <person name="Ishii H."/>
            <person name="Satoh N."/>
            <person name="Nishiyama T."/>
            <person name="Hasebe M."/>
            <person name="Maruyama T."/>
            <person name="Minagawa J."/>
            <person name="Obokata J."/>
            <person name="Shigenobu S."/>
        </authorList>
    </citation>
    <scope>NUCLEOTIDE SEQUENCE [LARGE SCALE GENOMIC DNA]</scope>
</reference>
<accession>A0AAV4DRG2</accession>
<dbReference type="Proteomes" id="UP000735302">
    <property type="component" value="Unassembled WGS sequence"/>
</dbReference>
<evidence type="ECO:0000313" key="2">
    <source>
        <dbReference type="Proteomes" id="UP000735302"/>
    </source>
</evidence>
<proteinExistence type="predicted"/>